<dbReference type="InterPro" id="IPR014738">
    <property type="entry name" value="Citrate_transporter"/>
</dbReference>
<accession>A0A845A555</accession>
<evidence type="ECO:0000256" key="4">
    <source>
        <dbReference type="ARBA" id="ARBA00022989"/>
    </source>
</evidence>
<feature type="transmembrane region" description="Helical" evidence="6">
    <location>
        <begin position="246"/>
        <end position="263"/>
    </location>
</feature>
<organism evidence="8 9">
    <name type="scientific">Altericroceibacterium indicum</name>
    <dbReference type="NCBI Taxonomy" id="374177"/>
    <lineage>
        <taxon>Bacteria</taxon>
        <taxon>Pseudomonadati</taxon>
        <taxon>Pseudomonadota</taxon>
        <taxon>Alphaproteobacteria</taxon>
        <taxon>Sphingomonadales</taxon>
        <taxon>Erythrobacteraceae</taxon>
        <taxon>Altericroceibacterium</taxon>
    </lineage>
</organism>
<evidence type="ECO:0000256" key="5">
    <source>
        <dbReference type="ARBA" id="ARBA00023136"/>
    </source>
</evidence>
<dbReference type="OrthoDB" id="5329450at2"/>
<dbReference type="Proteomes" id="UP000460561">
    <property type="component" value="Unassembled WGS sequence"/>
</dbReference>
<evidence type="ECO:0000256" key="3">
    <source>
        <dbReference type="ARBA" id="ARBA00022692"/>
    </source>
</evidence>
<evidence type="ECO:0000256" key="2">
    <source>
        <dbReference type="ARBA" id="ARBA00022448"/>
    </source>
</evidence>
<feature type="transmembrane region" description="Helical" evidence="6">
    <location>
        <begin position="426"/>
        <end position="446"/>
    </location>
</feature>
<dbReference type="GO" id="GO:0015137">
    <property type="term" value="F:citrate transmembrane transporter activity"/>
    <property type="evidence" value="ECO:0007669"/>
    <property type="project" value="InterPro"/>
</dbReference>
<feature type="transmembrane region" description="Helical" evidence="6">
    <location>
        <begin position="102"/>
        <end position="125"/>
    </location>
</feature>
<keyword evidence="2" id="KW-0813">Transport</keyword>
<keyword evidence="4 6" id="KW-1133">Transmembrane helix</keyword>
<reference evidence="8 9" key="1">
    <citation type="submission" date="2019-12" db="EMBL/GenBank/DDBJ databases">
        <title>Genomic-based taxomic classification of the family Erythrobacteraceae.</title>
        <authorList>
            <person name="Xu L."/>
        </authorList>
    </citation>
    <scope>NUCLEOTIDE SEQUENCE [LARGE SCALE GENOMIC DNA]</scope>
    <source>
        <strain evidence="8 9">DSM 18604</strain>
    </source>
</reference>
<dbReference type="GO" id="GO:0015128">
    <property type="term" value="F:gluconate transmembrane transporter activity"/>
    <property type="evidence" value="ECO:0007669"/>
    <property type="project" value="InterPro"/>
</dbReference>
<dbReference type="PANTHER" id="PTHR30354:SF26">
    <property type="entry name" value="TRANSPORTER, PUTATIVE-RELATED"/>
    <property type="match status" value="1"/>
</dbReference>
<evidence type="ECO:0000256" key="6">
    <source>
        <dbReference type="SAM" id="Phobius"/>
    </source>
</evidence>
<protein>
    <submittedName>
        <fullName evidence="8">Citrate transporter</fullName>
    </submittedName>
</protein>
<comment type="subcellular location">
    <subcellularLocation>
        <location evidence="1">Membrane</location>
        <topology evidence="1">Multi-pass membrane protein</topology>
    </subcellularLocation>
</comment>
<feature type="domain" description="Citrate transporter-like" evidence="7">
    <location>
        <begin position="15"/>
        <end position="391"/>
    </location>
</feature>
<feature type="transmembrane region" description="Helical" evidence="6">
    <location>
        <begin position="339"/>
        <end position="358"/>
    </location>
</feature>
<name>A0A845A555_9SPHN</name>
<feature type="transmembrane region" description="Helical" evidence="6">
    <location>
        <begin position="176"/>
        <end position="195"/>
    </location>
</feature>
<dbReference type="PANTHER" id="PTHR30354">
    <property type="entry name" value="GNT FAMILY GLUCONATE TRANSPORTER"/>
    <property type="match status" value="1"/>
</dbReference>
<comment type="caution">
    <text evidence="8">The sequence shown here is derived from an EMBL/GenBank/DDBJ whole genome shotgun (WGS) entry which is preliminary data.</text>
</comment>
<dbReference type="NCBIfam" id="TIGR00784">
    <property type="entry name" value="citMHS"/>
    <property type="match status" value="1"/>
</dbReference>
<gene>
    <name evidence="8" type="ORF">GRI39_00090</name>
</gene>
<feature type="transmembrane region" description="Helical" evidence="6">
    <location>
        <begin position="269"/>
        <end position="288"/>
    </location>
</feature>
<feature type="transmembrane region" description="Helical" evidence="6">
    <location>
        <begin position="300"/>
        <end position="319"/>
    </location>
</feature>
<evidence type="ECO:0000313" key="9">
    <source>
        <dbReference type="Proteomes" id="UP000460561"/>
    </source>
</evidence>
<keyword evidence="3 6" id="KW-0812">Transmembrane</keyword>
<dbReference type="InterPro" id="IPR003474">
    <property type="entry name" value="Glcn_transporter"/>
</dbReference>
<dbReference type="InterPro" id="IPR004680">
    <property type="entry name" value="Cit_transptr-like_dom"/>
</dbReference>
<dbReference type="GO" id="GO:0005886">
    <property type="term" value="C:plasma membrane"/>
    <property type="evidence" value="ECO:0007669"/>
    <property type="project" value="TreeGrafter"/>
</dbReference>
<proteinExistence type="predicted"/>
<dbReference type="EMBL" id="WTYQ01000001">
    <property type="protein sequence ID" value="MXP24449.1"/>
    <property type="molecule type" value="Genomic_DNA"/>
</dbReference>
<sequence length="448" mass="47003">MLAAIGAVTLFALLAIILTNRVSPLAALILVPVIGATIAGLGPAVPEYIVTGLTNIAPVAGMFVFAILFFGVMTDAGLLAPIVNRILKLVGERPSRITVGTALLALIIHLDGSGAVCFLITIPALRPLYDRLGMDRRILACTASMAAGVNFLPWTGPTLRASASLDIPVYEIFTPMIGVQLTGLVFVFAASWWLGKREEKRLGLSNHSAATTSAGSTGLPQSSVQSQTIPVMEEDAETIALRRPKLYWVNVLLTLVVVSLMISGLMEPAVVFMVGTAVALVINYPSASQQRQRIDAHARAALLMAAILFGAGAFTGIMTGSGMIRAMAEASVAHVPDPVGANIPVFLGFLSMPLSLLFDPDSFYFGVLPVIAQVGSHFDVPAVQVAQAALLGQMTTGFPISPLTPATFLVAGLSGIELGAHQRFSIPWLFAASVIMTLAAIAFGIFTI</sequence>
<feature type="transmembrane region" description="Helical" evidence="6">
    <location>
        <begin position="57"/>
        <end position="82"/>
    </location>
</feature>
<keyword evidence="5 6" id="KW-0472">Membrane</keyword>
<evidence type="ECO:0000256" key="1">
    <source>
        <dbReference type="ARBA" id="ARBA00004141"/>
    </source>
</evidence>
<dbReference type="RefSeq" id="WP_160737687.1">
    <property type="nucleotide sequence ID" value="NZ_WTYQ01000001.1"/>
</dbReference>
<dbReference type="AlphaFoldDB" id="A0A845A555"/>
<keyword evidence="9" id="KW-1185">Reference proteome</keyword>
<dbReference type="Pfam" id="PF03600">
    <property type="entry name" value="CitMHS"/>
    <property type="match status" value="1"/>
</dbReference>
<evidence type="ECO:0000313" key="8">
    <source>
        <dbReference type="EMBL" id="MXP24449.1"/>
    </source>
</evidence>
<feature type="transmembrane region" description="Helical" evidence="6">
    <location>
        <begin position="25"/>
        <end position="45"/>
    </location>
</feature>
<evidence type="ECO:0000259" key="7">
    <source>
        <dbReference type="Pfam" id="PF03600"/>
    </source>
</evidence>
<feature type="transmembrane region" description="Helical" evidence="6">
    <location>
        <begin position="137"/>
        <end position="156"/>
    </location>
</feature>